<evidence type="ECO:0000313" key="2">
    <source>
        <dbReference type="Proteomes" id="UP000217257"/>
    </source>
</evidence>
<organism evidence="1 2">
    <name type="scientific">Cystobacter fuscus</name>
    <dbReference type="NCBI Taxonomy" id="43"/>
    <lineage>
        <taxon>Bacteria</taxon>
        <taxon>Pseudomonadati</taxon>
        <taxon>Myxococcota</taxon>
        <taxon>Myxococcia</taxon>
        <taxon>Myxococcales</taxon>
        <taxon>Cystobacterineae</taxon>
        <taxon>Archangiaceae</taxon>
        <taxon>Cystobacter</taxon>
    </lineage>
</organism>
<dbReference type="KEGG" id="cfus:CYFUS_004510"/>
<gene>
    <name evidence="1" type="ORF">CYFUS_004510</name>
</gene>
<reference evidence="1 2" key="1">
    <citation type="submission" date="2017-06" db="EMBL/GenBank/DDBJ databases">
        <title>Sequencing and comparative analysis of myxobacterial genomes.</title>
        <authorList>
            <person name="Rupp O."/>
            <person name="Goesmann A."/>
            <person name="Sogaard-Andersen L."/>
        </authorList>
    </citation>
    <scope>NUCLEOTIDE SEQUENCE [LARGE SCALE GENOMIC DNA]</scope>
    <source>
        <strain evidence="1 2">DSM 52655</strain>
    </source>
</reference>
<dbReference type="EMBL" id="CP022098">
    <property type="protein sequence ID" value="ATB39071.1"/>
    <property type="molecule type" value="Genomic_DNA"/>
</dbReference>
<protein>
    <recommendedName>
        <fullName evidence="3">Lipoprotein</fullName>
    </recommendedName>
</protein>
<evidence type="ECO:0000313" key="1">
    <source>
        <dbReference type="EMBL" id="ATB39071.1"/>
    </source>
</evidence>
<evidence type="ECO:0008006" key="3">
    <source>
        <dbReference type="Google" id="ProtNLM"/>
    </source>
</evidence>
<sequence>MIQTRLLPLLALLLVACHFPETPPGGPGKEPPLETPPTFTVHVPREITGDPSLYSSIHVLLGDGSRFRERLDESGVARFHDLAIVGPQDVSLVMVYSTGLVRVRTYLALEGNEVRLPFFLYPMSSTPWTKQGTLTGRVTGVVDSRFLSVSAGGKGLHGSTRLAADGSFSIDIRGDAPGTVDLFAQETDDSEQKVLRVGLERGIAVGSGATVGGLELELDHPVDQMLDVAVGGNGSRGGEMTASLQYLLDGRLLFSTSAFGTLPLAVPAIARTAPFETLTPRLRISSGEASTFPEGALQTEVPVGATSAVTATFLAPLRITSPAVGPLEAPGSASRAGLVLSWIPDGSAHLTEVELNRMGEPSPLAWSVMAPTSITSFTPFPLPTDLAPVTTFPAGAYGVEATSTWWAHASGYADFFTGRLNRDPGMEIRDTRLFAHVELQ</sequence>
<dbReference type="RefSeq" id="WP_095987155.1">
    <property type="nucleotide sequence ID" value="NZ_CP022098.1"/>
</dbReference>
<name>A0A250J6L3_9BACT</name>
<dbReference type="Proteomes" id="UP000217257">
    <property type="component" value="Chromosome"/>
</dbReference>
<proteinExistence type="predicted"/>
<dbReference type="AlphaFoldDB" id="A0A250J6L3"/>
<dbReference type="PROSITE" id="PS51257">
    <property type="entry name" value="PROKAR_LIPOPROTEIN"/>
    <property type="match status" value="1"/>
</dbReference>
<accession>A0A250J6L3</accession>